<name>A0A6H2ENG1_9ACTO</name>
<dbReference type="KEGG" id="arca:HC352_00165"/>
<feature type="transmembrane region" description="Helical" evidence="3">
    <location>
        <begin position="159"/>
        <end position="183"/>
    </location>
</feature>
<reference evidence="4 5" key="1">
    <citation type="submission" date="2020-03" db="EMBL/GenBank/DDBJ databases">
        <title>Complete genome of Arcanobacterium buesumensis sp. nov. strain 2701.</title>
        <authorList>
            <person name="Borowiak M."/>
            <person name="Alssahen M."/>
            <person name="Laemmler C."/>
            <person name="Malorny B."/>
            <person name="Hassan A."/>
            <person name="Prenger-Berninghoff E."/>
            <person name="Ploetz M."/>
            <person name="Abdulmawjood A."/>
        </authorList>
    </citation>
    <scope>NUCLEOTIDE SEQUENCE [LARGE SCALE GENOMIC DNA]</scope>
    <source>
        <strain evidence="4 5">2701</strain>
    </source>
</reference>
<dbReference type="InterPro" id="IPR023365">
    <property type="entry name" value="Sortase_dom-sf"/>
</dbReference>
<evidence type="ECO:0000313" key="4">
    <source>
        <dbReference type="EMBL" id="QJC22616.1"/>
    </source>
</evidence>
<feature type="active site" description="Proton donor/acceptor" evidence="2">
    <location>
        <position position="58"/>
    </location>
</feature>
<sequence length="189" mass="20437">MSINDTGIMGRIIVDKADLDLPIYHGATTQNLLKGSAHLEGTSLPIGGIGTRTVIIGHRGLASAEMFTHLDRLEEGDLFSINILGRVYSYKVIDIQVVSPEESDSIRPVEGKDLATLITCKPLGINSHRILVTGERVDPTPAVEEGRATSASYLPRFPWLLLGGAVLILMSLGSITHSAIGIWKEKKKQ</sequence>
<accession>A0A6H2ENG1</accession>
<feature type="active site" description="Proton donor/acceptor" evidence="2">
    <location>
        <position position="120"/>
    </location>
</feature>
<dbReference type="InterPro" id="IPR005754">
    <property type="entry name" value="Sortase"/>
</dbReference>
<evidence type="ECO:0000256" key="1">
    <source>
        <dbReference type="ARBA" id="ARBA00022801"/>
    </source>
</evidence>
<dbReference type="Gene3D" id="2.40.260.10">
    <property type="entry name" value="Sortase"/>
    <property type="match status" value="1"/>
</dbReference>
<keyword evidence="3" id="KW-1133">Transmembrane helix</keyword>
<dbReference type="SUPFAM" id="SSF63817">
    <property type="entry name" value="Sortase"/>
    <property type="match status" value="1"/>
</dbReference>
<keyword evidence="5" id="KW-1185">Reference proteome</keyword>
<protein>
    <submittedName>
        <fullName evidence="4">Class C sortase</fullName>
    </submittedName>
</protein>
<proteinExistence type="predicted"/>
<keyword evidence="3" id="KW-0812">Transmembrane</keyword>
<dbReference type="Proteomes" id="UP000502298">
    <property type="component" value="Chromosome"/>
</dbReference>
<evidence type="ECO:0000256" key="2">
    <source>
        <dbReference type="PIRSR" id="PIRSR605754-1"/>
    </source>
</evidence>
<dbReference type="NCBIfam" id="TIGR01076">
    <property type="entry name" value="sortase_fam"/>
    <property type="match status" value="1"/>
</dbReference>
<gene>
    <name evidence="4" type="ORF">HC352_00165</name>
</gene>
<organism evidence="4 5">
    <name type="scientific">Arcanobacterium buesumense</name>
    <dbReference type="NCBI Taxonomy" id="2722751"/>
    <lineage>
        <taxon>Bacteria</taxon>
        <taxon>Bacillati</taxon>
        <taxon>Actinomycetota</taxon>
        <taxon>Actinomycetes</taxon>
        <taxon>Actinomycetales</taxon>
        <taxon>Actinomycetaceae</taxon>
        <taxon>Arcanobacterium</taxon>
    </lineage>
</organism>
<dbReference type="AlphaFoldDB" id="A0A6H2ENG1"/>
<dbReference type="GO" id="GO:0016787">
    <property type="term" value="F:hydrolase activity"/>
    <property type="evidence" value="ECO:0007669"/>
    <property type="project" value="UniProtKB-KW"/>
</dbReference>
<dbReference type="EMBL" id="CP050804">
    <property type="protein sequence ID" value="QJC22616.1"/>
    <property type="molecule type" value="Genomic_DNA"/>
</dbReference>
<dbReference type="Pfam" id="PF04203">
    <property type="entry name" value="Sortase"/>
    <property type="match status" value="1"/>
</dbReference>
<dbReference type="NCBIfam" id="NF033745">
    <property type="entry name" value="class_C_sortase"/>
    <property type="match status" value="1"/>
</dbReference>
<dbReference type="InterPro" id="IPR042002">
    <property type="entry name" value="Sortase_C"/>
</dbReference>
<dbReference type="CDD" id="cd05827">
    <property type="entry name" value="Sortase_C"/>
    <property type="match status" value="1"/>
</dbReference>
<evidence type="ECO:0000256" key="3">
    <source>
        <dbReference type="SAM" id="Phobius"/>
    </source>
</evidence>
<keyword evidence="1" id="KW-0378">Hydrolase</keyword>
<evidence type="ECO:0000313" key="5">
    <source>
        <dbReference type="Proteomes" id="UP000502298"/>
    </source>
</evidence>
<keyword evidence="3" id="KW-0472">Membrane</keyword>